<keyword evidence="1" id="KW-0812">Transmembrane</keyword>
<feature type="transmembrane region" description="Helical" evidence="1">
    <location>
        <begin position="79"/>
        <end position="100"/>
    </location>
</feature>
<dbReference type="Proteomes" id="UP001187143">
    <property type="component" value="Unassembled WGS sequence"/>
</dbReference>
<accession>A0AAE4RMV9</accession>
<feature type="transmembrane region" description="Helical" evidence="1">
    <location>
        <begin position="7"/>
        <end position="31"/>
    </location>
</feature>
<reference evidence="2" key="1">
    <citation type="submission" date="2023-10" db="EMBL/GenBank/DDBJ databases">
        <title>Characterization and genome sequence of Mycobacterium intracellulare ABSURDO, a novel pathogenic isolate with three colony morphotypes that vary in growth and acid-fastness.</title>
        <authorList>
            <person name="Jude B.A."/>
            <person name="Robinson R.T."/>
        </authorList>
    </citation>
    <scope>NUCLEOTIDE SEQUENCE</scope>
    <source>
        <strain evidence="2">ABSURDO Component B</strain>
    </source>
</reference>
<keyword evidence="1" id="KW-1133">Transmembrane helix</keyword>
<evidence type="ECO:0000313" key="3">
    <source>
        <dbReference type="Proteomes" id="UP001187143"/>
    </source>
</evidence>
<keyword evidence="1" id="KW-0472">Membrane</keyword>
<dbReference type="Pfam" id="PF08592">
    <property type="entry name" value="Anthrone_oxy"/>
    <property type="match status" value="1"/>
</dbReference>
<organism evidence="2 3">
    <name type="scientific">Mycobacterium intracellulare</name>
    <dbReference type="NCBI Taxonomy" id="1767"/>
    <lineage>
        <taxon>Bacteria</taxon>
        <taxon>Bacillati</taxon>
        <taxon>Actinomycetota</taxon>
        <taxon>Actinomycetes</taxon>
        <taxon>Mycobacteriales</taxon>
        <taxon>Mycobacteriaceae</taxon>
        <taxon>Mycobacterium</taxon>
        <taxon>Mycobacterium avium complex (MAC)</taxon>
    </lineage>
</organism>
<evidence type="ECO:0000256" key="1">
    <source>
        <dbReference type="SAM" id="Phobius"/>
    </source>
</evidence>
<dbReference type="RefSeq" id="WP_225325779.1">
    <property type="nucleotide sequence ID" value="NZ_JAEKMV010000058.1"/>
</dbReference>
<proteinExistence type="predicted"/>
<dbReference type="AlphaFoldDB" id="A0AAE4RMV9"/>
<feature type="transmembrane region" description="Helical" evidence="1">
    <location>
        <begin position="51"/>
        <end position="70"/>
    </location>
</feature>
<comment type="caution">
    <text evidence="2">The sequence shown here is derived from an EMBL/GenBank/DDBJ whole genome shotgun (WGS) entry which is preliminary data.</text>
</comment>
<evidence type="ECO:0000313" key="2">
    <source>
        <dbReference type="EMBL" id="MDV7015862.1"/>
    </source>
</evidence>
<sequence>MNHSIDALAVVITGLLVGVELAVAVFFHPLIAQLPDDAFRAARVGAARSLGTTMPFWYALSLLLLVALAIKERGAARDWLYGAAGALMVVVVLLTVTLLVPINNRIAKWPAAGELSRDLAARWDRLHRLRVALLLAVFVLLTLGVTRAII</sequence>
<protein>
    <submittedName>
        <fullName evidence="2">Anthrone oxygenase family protein</fullName>
    </submittedName>
</protein>
<dbReference type="InterPro" id="IPR013901">
    <property type="entry name" value="Anthrone_oxy"/>
</dbReference>
<name>A0AAE4RMV9_MYCIT</name>
<feature type="transmembrane region" description="Helical" evidence="1">
    <location>
        <begin position="129"/>
        <end position="149"/>
    </location>
</feature>
<dbReference type="EMBL" id="JAWLLD010000053">
    <property type="protein sequence ID" value="MDV7015862.1"/>
    <property type="molecule type" value="Genomic_DNA"/>
</dbReference>
<gene>
    <name evidence="2" type="ORF">R4F53_26715</name>
</gene>